<dbReference type="RefSeq" id="WP_379775209.1">
    <property type="nucleotide sequence ID" value="NZ_JBHSMZ010000018.1"/>
</dbReference>
<evidence type="ECO:0000313" key="3">
    <source>
        <dbReference type="Proteomes" id="UP001596086"/>
    </source>
</evidence>
<evidence type="ECO:0000259" key="1">
    <source>
        <dbReference type="Pfam" id="PF13946"/>
    </source>
</evidence>
<keyword evidence="3" id="KW-1185">Reference proteome</keyword>
<dbReference type="Gene3D" id="1.10.3130.20">
    <property type="entry name" value="Phycobilisome linker domain"/>
    <property type="match status" value="1"/>
</dbReference>
<proteinExistence type="predicted"/>
<gene>
    <name evidence="2" type="ORF">ACFPO9_22495</name>
</gene>
<protein>
    <submittedName>
        <fullName evidence="2">DUF4214 domain-containing protein</fullName>
    </submittedName>
</protein>
<evidence type="ECO:0000313" key="2">
    <source>
        <dbReference type="EMBL" id="MFC5551299.1"/>
    </source>
</evidence>
<organism evidence="2 3">
    <name type="scientific">Massilia aerilata</name>
    <dbReference type="NCBI Taxonomy" id="453817"/>
    <lineage>
        <taxon>Bacteria</taxon>
        <taxon>Pseudomonadati</taxon>
        <taxon>Pseudomonadota</taxon>
        <taxon>Betaproteobacteria</taxon>
        <taxon>Burkholderiales</taxon>
        <taxon>Oxalobacteraceae</taxon>
        <taxon>Telluria group</taxon>
        <taxon>Massilia</taxon>
    </lineage>
</organism>
<reference evidence="3" key="1">
    <citation type="journal article" date="2019" name="Int. J. Syst. Evol. Microbiol.">
        <title>The Global Catalogue of Microorganisms (GCM) 10K type strain sequencing project: providing services to taxonomists for standard genome sequencing and annotation.</title>
        <authorList>
            <consortium name="The Broad Institute Genomics Platform"/>
            <consortium name="The Broad Institute Genome Sequencing Center for Infectious Disease"/>
            <person name="Wu L."/>
            <person name="Ma J."/>
        </authorList>
    </citation>
    <scope>NUCLEOTIDE SEQUENCE [LARGE SCALE GENOMIC DNA]</scope>
    <source>
        <strain evidence="3">CGMCC 4.5798</strain>
    </source>
</reference>
<accession>A0ABW0S2V9</accession>
<feature type="domain" description="DUF4214" evidence="1">
    <location>
        <begin position="45"/>
        <end position="104"/>
    </location>
</feature>
<name>A0ABW0S2V9_9BURK</name>
<dbReference type="Proteomes" id="UP001596086">
    <property type="component" value="Unassembled WGS sequence"/>
</dbReference>
<dbReference type="InterPro" id="IPR025282">
    <property type="entry name" value="DUF4214"/>
</dbReference>
<sequence length="203" mass="21311">MATTTETEVQKLYVAYFSRPADVAGLAYWTNVLATYPDGYQKASSDFAASAEYKAIYAGMNNSEVVSAVYQHLFGRPAEAAGVDYWAKLLDQKAITIDNVVTQIAGGALGNDKVAYNGKVAVASAFTTHMDLTSEQQAYSTQAGLKTGFDYLASVHDLASGAMAIDGGYIDITIENMVKAAGTGMDGHAGLVGVADPVPPLFG</sequence>
<comment type="caution">
    <text evidence="2">The sequence shown here is derived from an EMBL/GenBank/DDBJ whole genome shotgun (WGS) entry which is preliminary data.</text>
</comment>
<dbReference type="Pfam" id="PF13946">
    <property type="entry name" value="DUF4214"/>
    <property type="match status" value="1"/>
</dbReference>
<dbReference type="EMBL" id="JBHSMZ010000018">
    <property type="protein sequence ID" value="MFC5551299.1"/>
    <property type="molecule type" value="Genomic_DNA"/>
</dbReference>
<dbReference type="InterPro" id="IPR038255">
    <property type="entry name" value="PBS_linker_sf"/>
</dbReference>